<feature type="non-terminal residue" evidence="1">
    <location>
        <position position="40"/>
    </location>
</feature>
<gene>
    <name evidence="1" type="ORF">CPELLU_LOCUS18542</name>
</gene>
<feature type="non-terminal residue" evidence="1">
    <location>
        <position position="1"/>
    </location>
</feature>
<dbReference type="Proteomes" id="UP000789759">
    <property type="component" value="Unassembled WGS sequence"/>
</dbReference>
<organism evidence="1 2">
    <name type="scientific">Cetraspora pellucida</name>
    <dbReference type="NCBI Taxonomy" id="1433469"/>
    <lineage>
        <taxon>Eukaryota</taxon>
        <taxon>Fungi</taxon>
        <taxon>Fungi incertae sedis</taxon>
        <taxon>Mucoromycota</taxon>
        <taxon>Glomeromycotina</taxon>
        <taxon>Glomeromycetes</taxon>
        <taxon>Diversisporales</taxon>
        <taxon>Gigasporaceae</taxon>
        <taxon>Cetraspora</taxon>
    </lineage>
</organism>
<dbReference type="AlphaFoldDB" id="A0A9N9K3X6"/>
<comment type="caution">
    <text evidence="1">The sequence shown here is derived from an EMBL/GenBank/DDBJ whole genome shotgun (WGS) entry which is preliminary data.</text>
</comment>
<dbReference type="EMBL" id="CAJVQA010037638">
    <property type="protein sequence ID" value="CAG8810083.1"/>
    <property type="molecule type" value="Genomic_DNA"/>
</dbReference>
<name>A0A9N9K3X6_9GLOM</name>
<protein>
    <submittedName>
        <fullName evidence="1">13839_t:CDS:1</fullName>
    </submittedName>
</protein>
<evidence type="ECO:0000313" key="1">
    <source>
        <dbReference type="EMBL" id="CAG8810083.1"/>
    </source>
</evidence>
<reference evidence="1" key="1">
    <citation type="submission" date="2021-06" db="EMBL/GenBank/DDBJ databases">
        <authorList>
            <person name="Kallberg Y."/>
            <person name="Tangrot J."/>
            <person name="Rosling A."/>
        </authorList>
    </citation>
    <scope>NUCLEOTIDE SEQUENCE</scope>
    <source>
        <strain evidence="1">FL966</strain>
    </source>
</reference>
<accession>A0A9N9K3X6</accession>
<evidence type="ECO:0000313" key="2">
    <source>
        <dbReference type="Proteomes" id="UP000789759"/>
    </source>
</evidence>
<proteinExistence type="predicted"/>
<sequence>KVYVDDKEEYISFLIIHQHYLDYPESDNKKEKEKMELSTE</sequence>
<keyword evidence="2" id="KW-1185">Reference proteome</keyword>